<reference evidence="8 9" key="1">
    <citation type="journal article" date="2018" name="MBio">
        <title>Comparative Genomics Reveals the Core Gene Toolbox for the Fungus-Insect Symbiosis.</title>
        <authorList>
            <person name="Wang Y."/>
            <person name="Stata M."/>
            <person name="Wang W."/>
            <person name="Stajich J.E."/>
            <person name="White M.M."/>
            <person name="Moncalvo J.M."/>
        </authorList>
    </citation>
    <scope>NUCLEOTIDE SEQUENCE [LARGE SCALE GENOMIC DNA]</scope>
    <source>
        <strain evidence="8 9">SC-DP-2</strain>
    </source>
</reference>
<evidence type="ECO:0000313" key="8">
    <source>
        <dbReference type="EMBL" id="PVV03650.1"/>
    </source>
</evidence>
<keyword evidence="5" id="KW-0378">Hydrolase</keyword>
<dbReference type="InterPro" id="IPR038765">
    <property type="entry name" value="Papain-like_cys_pep_sf"/>
</dbReference>
<feature type="region of interest" description="Disordered" evidence="6">
    <location>
        <begin position="413"/>
        <end position="513"/>
    </location>
</feature>
<dbReference type="STRING" id="133381.A0A2T9ZGG4"/>
<keyword evidence="4" id="KW-0645">Protease</keyword>
<evidence type="ECO:0000256" key="2">
    <source>
        <dbReference type="ARBA" id="ARBA00009085"/>
    </source>
</evidence>
<comment type="caution">
    <text evidence="8">The sequence shown here is derived from an EMBL/GenBank/DDBJ whole genome shotgun (WGS) entry which is preliminary data.</text>
</comment>
<dbReference type="OrthoDB" id="27652at2759"/>
<proteinExistence type="inferred from homology"/>
<dbReference type="PANTHER" id="PTHR24006">
    <property type="entry name" value="UBIQUITIN CARBOXYL-TERMINAL HYDROLASE"/>
    <property type="match status" value="1"/>
</dbReference>
<feature type="compositionally biased region" description="Low complexity" evidence="6">
    <location>
        <begin position="427"/>
        <end position="436"/>
    </location>
</feature>
<comment type="catalytic activity">
    <reaction evidence="1">
        <text>Thiol-dependent hydrolysis of ester, thioester, amide, peptide and isopeptide bonds formed by the C-terminal Gly of ubiquitin (a 76-residue protein attached to proteins as an intracellular targeting signal).</text>
        <dbReference type="EC" id="3.4.19.12"/>
    </reaction>
</comment>
<dbReference type="EMBL" id="MBFS01000207">
    <property type="protein sequence ID" value="PVV03650.1"/>
    <property type="molecule type" value="Genomic_DNA"/>
</dbReference>
<feature type="region of interest" description="Disordered" evidence="6">
    <location>
        <begin position="1"/>
        <end position="21"/>
    </location>
</feature>
<dbReference type="Gene3D" id="3.90.70.10">
    <property type="entry name" value="Cysteine proteinases"/>
    <property type="match status" value="1"/>
</dbReference>
<dbReference type="SUPFAM" id="SSF54001">
    <property type="entry name" value="Cysteine proteinases"/>
    <property type="match status" value="1"/>
</dbReference>
<name>A0A2T9ZGG4_9FUNG</name>
<feature type="compositionally biased region" description="Polar residues" evidence="6">
    <location>
        <begin position="441"/>
        <end position="501"/>
    </location>
</feature>
<dbReference type="AlphaFoldDB" id="A0A2T9ZGG4"/>
<dbReference type="GO" id="GO:0005829">
    <property type="term" value="C:cytosol"/>
    <property type="evidence" value="ECO:0007669"/>
    <property type="project" value="TreeGrafter"/>
</dbReference>
<dbReference type="InterPro" id="IPR050164">
    <property type="entry name" value="Peptidase_C19"/>
</dbReference>
<evidence type="ECO:0000259" key="7">
    <source>
        <dbReference type="PROSITE" id="PS50235"/>
    </source>
</evidence>
<dbReference type="InterPro" id="IPR028889">
    <property type="entry name" value="USP"/>
</dbReference>
<evidence type="ECO:0000256" key="5">
    <source>
        <dbReference type="ARBA" id="ARBA00022801"/>
    </source>
</evidence>
<feature type="region of interest" description="Disordered" evidence="6">
    <location>
        <begin position="541"/>
        <end position="595"/>
    </location>
</feature>
<evidence type="ECO:0000256" key="3">
    <source>
        <dbReference type="ARBA" id="ARBA00012759"/>
    </source>
</evidence>
<dbReference type="InterPro" id="IPR001394">
    <property type="entry name" value="Peptidase_C19_UCH"/>
</dbReference>
<dbReference type="GO" id="GO:0006508">
    <property type="term" value="P:proteolysis"/>
    <property type="evidence" value="ECO:0007669"/>
    <property type="project" value="UniProtKB-KW"/>
</dbReference>
<feature type="domain" description="USP" evidence="7">
    <location>
        <begin position="30"/>
        <end position="406"/>
    </location>
</feature>
<protein>
    <recommendedName>
        <fullName evidence="3">ubiquitinyl hydrolase 1</fullName>
        <ecNumber evidence="3">3.4.19.12</ecNumber>
    </recommendedName>
</protein>
<dbReference type="PROSITE" id="PS50235">
    <property type="entry name" value="USP_3"/>
    <property type="match status" value="1"/>
</dbReference>
<accession>A0A2T9ZGG4</accession>
<sequence>MASPKVKSPPTTQYKKLENPHLPKNDDRFYGLINTGNTCYSNSVVQLLYFCKPFRDCVNNFPKKRLLPIETQKVLRNFDPASLEKQISALSTTDLTGLELIDNEIVPEAYGTEVNSSQKYNIPQNMFTALKDLFWHITTRVSRVGTYNPSRFISCLKQNNILFSNNHHQDAHEMFNYLINEIAENVANIYLTKDLQFGSGRPWDPKDPHVYPTWVHTLFQGEITNETTCLTCENVTNRDESFMDLSVDIENNTSVTNCLRQFASGEILSRENKFYCEKCGALQEAERRTRLKRLPNILALHLKRFKYSESIGNYTKLNYRVNYPLNLRVPGITSDAEDIEYSLVGAVVHLGSGLFQGHYIAITRSANKWIIFDDDYVDIIHESDLDLYFGDSLTYGGIYVLLYERTDFNLSEFDLPGQNPPKDKQNSSSETSSSTSDLAGFNSNQPVSDNLNATPATSGSVPQSENSYSESKTFTNGSGINDSATKSSMPFSQNFEPNSSEPIPINPKNQKPNATEYLSHSYQSEENLSSSVLSNIINYHSSSDSRKPISRTTSVPIGSEISPRLPPESDSTTLATQPLAQSNSNSTKNSIQKSSFIKPKSWKLFGKK</sequence>
<evidence type="ECO:0000256" key="6">
    <source>
        <dbReference type="SAM" id="MobiDB-lite"/>
    </source>
</evidence>
<organism evidence="8 9">
    <name type="scientific">Smittium megazygosporum</name>
    <dbReference type="NCBI Taxonomy" id="133381"/>
    <lineage>
        <taxon>Eukaryota</taxon>
        <taxon>Fungi</taxon>
        <taxon>Fungi incertae sedis</taxon>
        <taxon>Zoopagomycota</taxon>
        <taxon>Kickxellomycotina</taxon>
        <taxon>Harpellomycetes</taxon>
        <taxon>Harpellales</taxon>
        <taxon>Legeriomycetaceae</taxon>
        <taxon>Smittium</taxon>
    </lineage>
</organism>
<dbReference type="Pfam" id="PF00443">
    <property type="entry name" value="UCH"/>
    <property type="match status" value="1"/>
</dbReference>
<gene>
    <name evidence="8" type="ORF">BB560_001852</name>
</gene>
<dbReference type="EC" id="3.4.19.12" evidence="3"/>
<feature type="compositionally biased region" description="Low complexity" evidence="6">
    <location>
        <begin position="502"/>
        <end position="513"/>
    </location>
</feature>
<comment type="similarity">
    <text evidence="2">Belongs to the peptidase C19 family.</text>
</comment>
<keyword evidence="9" id="KW-1185">Reference proteome</keyword>
<evidence type="ECO:0000256" key="1">
    <source>
        <dbReference type="ARBA" id="ARBA00000707"/>
    </source>
</evidence>
<dbReference type="GO" id="GO:0005634">
    <property type="term" value="C:nucleus"/>
    <property type="evidence" value="ECO:0007669"/>
    <property type="project" value="TreeGrafter"/>
</dbReference>
<dbReference type="GO" id="GO:0016579">
    <property type="term" value="P:protein deubiquitination"/>
    <property type="evidence" value="ECO:0007669"/>
    <property type="project" value="InterPro"/>
</dbReference>
<dbReference type="PANTHER" id="PTHR24006:SF733">
    <property type="entry name" value="RE52890P"/>
    <property type="match status" value="1"/>
</dbReference>
<feature type="compositionally biased region" description="Polar residues" evidence="6">
    <location>
        <begin position="569"/>
        <end position="595"/>
    </location>
</feature>
<evidence type="ECO:0000256" key="4">
    <source>
        <dbReference type="ARBA" id="ARBA00022670"/>
    </source>
</evidence>
<evidence type="ECO:0000313" key="9">
    <source>
        <dbReference type="Proteomes" id="UP000245609"/>
    </source>
</evidence>
<dbReference type="Proteomes" id="UP000245609">
    <property type="component" value="Unassembled WGS sequence"/>
</dbReference>
<dbReference type="GO" id="GO:0004843">
    <property type="term" value="F:cysteine-type deubiquitinase activity"/>
    <property type="evidence" value="ECO:0007669"/>
    <property type="project" value="UniProtKB-EC"/>
</dbReference>